<dbReference type="Proteomes" id="UP000000230">
    <property type="component" value="Chromosome"/>
</dbReference>
<protein>
    <submittedName>
        <fullName evidence="1">Uncharacterized protein</fullName>
    </submittedName>
</protein>
<dbReference type="AlphaFoldDB" id="A0A9J9KWR9"/>
<evidence type="ECO:0000313" key="2">
    <source>
        <dbReference type="Proteomes" id="UP000000230"/>
    </source>
</evidence>
<accession>A0A9J9KWR9</accession>
<keyword evidence="2" id="KW-1185">Reference proteome</keyword>
<evidence type="ECO:0000313" key="1">
    <source>
        <dbReference type="EMBL" id="ABP58872.1"/>
    </source>
</evidence>
<dbReference type="EMBL" id="CP000653">
    <property type="protein sequence ID" value="ABP58872.1"/>
    <property type="molecule type" value="Genomic_DNA"/>
</dbReference>
<organism evidence="1 2">
    <name type="scientific">Enterobacter sp. (strain 638)</name>
    <dbReference type="NCBI Taxonomy" id="399742"/>
    <lineage>
        <taxon>Bacteria</taxon>
        <taxon>Pseudomonadati</taxon>
        <taxon>Pseudomonadota</taxon>
        <taxon>Gammaproteobacteria</taxon>
        <taxon>Enterobacterales</taxon>
        <taxon>Enterobacteriaceae</taxon>
        <taxon>Enterobacter</taxon>
    </lineage>
</organism>
<dbReference type="KEGG" id="ent:Ent638_0182"/>
<sequence>MMEQKPATITDRFVATELPYPSYVSKADKAWLNLRFEPEFIIMAAVDYGLYNLAQLQAAGYSVDTLNDAEKAKIFYLTHHLGLADAKRFIRKTITEENAHKLLVAQIGAKKAAKSAKDYGSYVEGHRVWLRKYIEDNIQLDKFYCPKMEFTEKQESENLDIVIEKIKGDAIQ</sequence>
<dbReference type="Gene3D" id="1.10.530.10">
    <property type="match status" value="1"/>
</dbReference>
<name>A0A9J9KWR9_ENT38</name>
<reference evidence="2" key="1">
    <citation type="journal article" date="2010" name="PLoS Genet.">
        <title>Genome sequence of the plant growth promoting endophytic bacterium Enterobacter sp. 638.</title>
        <authorList>
            <person name="Taghavi S."/>
            <person name="van der Lelie D."/>
            <person name="Hoffman A."/>
            <person name="Zhang Y.B."/>
            <person name="Walla M.D."/>
            <person name="Vangronsveld J."/>
            <person name="Newman L."/>
            <person name="Monchy S."/>
        </authorList>
    </citation>
    <scope>NUCLEOTIDE SEQUENCE [LARGE SCALE GENOMIC DNA]</scope>
    <source>
        <strain evidence="2">638</strain>
    </source>
</reference>
<gene>
    <name evidence="1" type="ordered locus">Ent638_0182</name>
</gene>
<dbReference type="RefSeq" id="WP_011915447.1">
    <property type="nucleotide sequence ID" value="NC_009436.1"/>
</dbReference>
<proteinExistence type="predicted"/>